<proteinExistence type="predicted"/>
<reference evidence="2 3" key="1">
    <citation type="submission" date="2020-02" db="EMBL/GenBank/DDBJ databases">
        <authorList>
            <person name="Ferguson B K."/>
        </authorList>
    </citation>
    <scope>NUCLEOTIDE SEQUENCE [LARGE SCALE GENOMIC DNA]</scope>
</reference>
<dbReference type="AlphaFoldDB" id="A0A6H5IQ32"/>
<sequence>MQSWPCLPTVYVSIIQSSSVCRPESACCERHHIDADTQVTLFIIEVIHIYTLGDFSRGDENVSASSDNFGIDARRPSTRDSPIIERQSTSPGTDLIVKARHCLYKAIVIMNTLLKNYGSDGEDSDESIDNK</sequence>
<feature type="region of interest" description="Disordered" evidence="1">
    <location>
        <begin position="67"/>
        <end position="87"/>
    </location>
</feature>
<dbReference type="EMBL" id="CADCXV010000928">
    <property type="protein sequence ID" value="CAB0038923.1"/>
    <property type="molecule type" value="Genomic_DNA"/>
</dbReference>
<name>A0A6H5IQ32_9HYME</name>
<keyword evidence="3" id="KW-1185">Reference proteome</keyword>
<protein>
    <submittedName>
        <fullName evidence="2">Uncharacterized protein</fullName>
    </submittedName>
</protein>
<organism evidence="2 3">
    <name type="scientific">Trichogramma brassicae</name>
    <dbReference type="NCBI Taxonomy" id="86971"/>
    <lineage>
        <taxon>Eukaryota</taxon>
        <taxon>Metazoa</taxon>
        <taxon>Ecdysozoa</taxon>
        <taxon>Arthropoda</taxon>
        <taxon>Hexapoda</taxon>
        <taxon>Insecta</taxon>
        <taxon>Pterygota</taxon>
        <taxon>Neoptera</taxon>
        <taxon>Endopterygota</taxon>
        <taxon>Hymenoptera</taxon>
        <taxon>Apocrita</taxon>
        <taxon>Proctotrupomorpha</taxon>
        <taxon>Chalcidoidea</taxon>
        <taxon>Trichogrammatidae</taxon>
        <taxon>Trichogramma</taxon>
    </lineage>
</organism>
<feature type="non-terminal residue" evidence="2">
    <location>
        <position position="131"/>
    </location>
</feature>
<accession>A0A6H5IQ32</accession>
<evidence type="ECO:0000313" key="2">
    <source>
        <dbReference type="EMBL" id="CAB0038923.1"/>
    </source>
</evidence>
<evidence type="ECO:0000256" key="1">
    <source>
        <dbReference type="SAM" id="MobiDB-lite"/>
    </source>
</evidence>
<evidence type="ECO:0000313" key="3">
    <source>
        <dbReference type="Proteomes" id="UP000479190"/>
    </source>
</evidence>
<dbReference type="Proteomes" id="UP000479190">
    <property type="component" value="Unassembled WGS sequence"/>
</dbReference>
<gene>
    <name evidence="2" type="ORF">TBRA_LOCUS10690</name>
</gene>